<dbReference type="Pfam" id="PF12867">
    <property type="entry name" value="DinB_2"/>
    <property type="match status" value="1"/>
</dbReference>
<dbReference type="OrthoDB" id="9798830at2"/>
<feature type="domain" description="DinB-like" evidence="1">
    <location>
        <begin position="24"/>
        <end position="139"/>
    </location>
</feature>
<dbReference type="EMBL" id="LIUT01000003">
    <property type="protein sequence ID" value="KOR82436.1"/>
    <property type="molecule type" value="Genomic_DNA"/>
</dbReference>
<dbReference type="InterPro" id="IPR024775">
    <property type="entry name" value="DinB-like"/>
</dbReference>
<dbReference type="PATRIC" id="fig|1705565.3.peg.5776"/>
<dbReference type="Gene3D" id="1.20.120.450">
    <property type="entry name" value="dinb family like domain"/>
    <property type="match status" value="1"/>
</dbReference>
<proteinExistence type="predicted"/>
<dbReference type="RefSeq" id="WP_054404048.1">
    <property type="nucleotide sequence ID" value="NZ_LIUT01000003.1"/>
</dbReference>
<evidence type="ECO:0000313" key="2">
    <source>
        <dbReference type="EMBL" id="KOR82436.1"/>
    </source>
</evidence>
<dbReference type="InterPro" id="IPR034660">
    <property type="entry name" value="DinB/YfiT-like"/>
</dbReference>
<keyword evidence="3" id="KW-1185">Reference proteome</keyword>
<protein>
    <recommendedName>
        <fullName evidence="1">DinB-like domain-containing protein</fullName>
    </recommendedName>
</protein>
<comment type="caution">
    <text evidence="2">The sequence shown here is derived from an EMBL/GenBank/DDBJ whole genome shotgun (WGS) entry which is preliminary data.</text>
</comment>
<reference evidence="3" key="1">
    <citation type="submission" date="2015-08" db="EMBL/GenBank/DDBJ databases">
        <title>Genome sequencing project for genomic taxonomy and phylogenomics of Bacillus-like bacteria.</title>
        <authorList>
            <person name="Liu B."/>
            <person name="Wang J."/>
            <person name="Zhu Y."/>
            <person name="Liu G."/>
            <person name="Chen Q."/>
            <person name="Chen Z."/>
            <person name="Lan J."/>
            <person name="Che J."/>
            <person name="Ge C."/>
            <person name="Shi H."/>
            <person name="Pan Z."/>
            <person name="Liu X."/>
        </authorList>
    </citation>
    <scope>NUCLEOTIDE SEQUENCE [LARGE SCALE GENOMIC DNA]</scope>
    <source>
        <strain evidence="3">FJAT-22460</strain>
    </source>
</reference>
<sequence>MGLRDVLLDQWDKAMVKEDWYPPTSHALKDITAQQALWKPEGMAVNSIWENVQHLLYYKQRLVSRLNNIPFQFEVETNDETFNIRDASEEEWIRARQDLFEIHVVLRKKLEQMHEEELLKASEGILSLITHDAYHTGQIIFLRKLQGSWPDKRSFL</sequence>
<gene>
    <name evidence="2" type="ORF">AM231_19140</name>
</gene>
<name>A0A0M1NJS6_9BACL</name>
<evidence type="ECO:0000259" key="1">
    <source>
        <dbReference type="Pfam" id="PF12867"/>
    </source>
</evidence>
<dbReference type="SUPFAM" id="SSF109854">
    <property type="entry name" value="DinB/YfiT-like putative metalloenzymes"/>
    <property type="match status" value="1"/>
</dbReference>
<dbReference type="Proteomes" id="UP000036932">
    <property type="component" value="Unassembled WGS sequence"/>
</dbReference>
<dbReference type="AlphaFoldDB" id="A0A0M1NJS6"/>
<evidence type="ECO:0000313" key="3">
    <source>
        <dbReference type="Proteomes" id="UP000036932"/>
    </source>
</evidence>
<organism evidence="2 3">
    <name type="scientific">Paenibacillus solani</name>
    <dbReference type="NCBI Taxonomy" id="1705565"/>
    <lineage>
        <taxon>Bacteria</taxon>
        <taxon>Bacillati</taxon>
        <taxon>Bacillota</taxon>
        <taxon>Bacilli</taxon>
        <taxon>Bacillales</taxon>
        <taxon>Paenibacillaceae</taxon>
        <taxon>Paenibacillus</taxon>
    </lineage>
</organism>
<accession>A0A0M1NJS6</accession>